<sequence>MADYTDLPTLKSALGITDSGRDELLTRAIAAACRAIDKRTGRTFGLAGTATARVFDPCGRVARERSGDVLLVDDIGSGDGLTVETGGGTWTAVTAYETRPGNALAKGDPVTGLLRVAGGWGSGGGRVRVTARWGWPAVPDDIELAARLQASRLYRRKDSPEGVAGSAEWGLMRLPRLDPDVQALVAPYELGGFA</sequence>
<evidence type="ECO:0000313" key="1">
    <source>
        <dbReference type="EMBL" id="GIH69444.1"/>
    </source>
</evidence>
<dbReference type="RefSeq" id="WP_204014000.1">
    <property type="nucleotide sequence ID" value="NZ_BOOG01000014.1"/>
</dbReference>
<accession>A0A8J3R8P2</accession>
<dbReference type="Pfam" id="PF05135">
    <property type="entry name" value="Phage_connect_1"/>
    <property type="match status" value="1"/>
</dbReference>
<organism evidence="1 2">
    <name type="scientific">Sphaerimonospora thailandensis</name>
    <dbReference type="NCBI Taxonomy" id="795644"/>
    <lineage>
        <taxon>Bacteria</taxon>
        <taxon>Bacillati</taxon>
        <taxon>Actinomycetota</taxon>
        <taxon>Actinomycetes</taxon>
        <taxon>Streptosporangiales</taxon>
        <taxon>Streptosporangiaceae</taxon>
        <taxon>Sphaerimonospora</taxon>
    </lineage>
</organism>
<dbReference type="Proteomes" id="UP000610966">
    <property type="component" value="Unassembled WGS sequence"/>
</dbReference>
<gene>
    <name evidence="1" type="ORF">Mth01_16970</name>
</gene>
<name>A0A8J3R8P2_9ACTN</name>
<comment type="caution">
    <text evidence="1">The sequence shown here is derived from an EMBL/GenBank/DDBJ whole genome shotgun (WGS) entry which is preliminary data.</text>
</comment>
<protein>
    <submittedName>
        <fullName evidence="1">Uncharacterized protein</fullName>
    </submittedName>
</protein>
<dbReference type="InterPro" id="IPR021146">
    <property type="entry name" value="Phage_gp6-like_head-tail"/>
</dbReference>
<evidence type="ECO:0000313" key="2">
    <source>
        <dbReference type="Proteomes" id="UP000610966"/>
    </source>
</evidence>
<dbReference type="Gene3D" id="1.10.3230.30">
    <property type="entry name" value="Phage gp6-like head-tail connector protein"/>
    <property type="match status" value="1"/>
</dbReference>
<keyword evidence="2" id="KW-1185">Reference proteome</keyword>
<dbReference type="AlphaFoldDB" id="A0A8J3R8P2"/>
<reference evidence="1" key="1">
    <citation type="submission" date="2021-01" db="EMBL/GenBank/DDBJ databases">
        <title>Whole genome shotgun sequence of Sphaerimonospora thailandensis NBRC 107569.</title>
        <authorList>
            <person name="Komaki H."/>
            <person name="Tamura T."/>
        </authorList>
    </citation>
    <scope>NUCLEOTIDE SEQUENCE</scope>
    <source>
        <strain evidence="1">NBRC 107569</strain>
    </source>
</reference>
<proteinExistence type="predicted"/>
<dbReference type="EMBL" id="BOOG01000014">
    <property type="protein sequence ID" value="GIH69444.1"/>
    <property type="molecule type" value="Genomic_DNA"/>
</dbReference>